<dbReference type="PATRIC" id="fig|932677.3.peg.2645"/>
<dbReference type="SMART" id="SM00344">
    <property type="entry name" value="HTH_ASNC"/>
    <property type="match status" value="1"/>
</dbReference>
<dbReference type="PRINTS" id="PR00033">
    <property type="entry name" value="HTHASNC"/>
</dbReference>
<dbReference type="GO" id="GO:0005829">
    <property type="term" value="C:cytosol"/>
    <property type="evidence" value="ECO:0007669"/>
    <property type="project" value="TreeGrafter"/>
</dbReference>
<protein>
    <submittedName>
        <fullName evidence="5">Transcriptional regulator azlB AzlB</fullName>
    </submittedName>
</protein>
<dbReference type="AlphaFoldDB" id="A0A0H3L694"/>
<dbReference type="GO" id="GO:0043200">
    <property type="term" value="P:response to amino acid"/>
    <property type="evidence" value="ECO:0007669"/>
    <property type="project" value="TreeGrafter"/>
</dbReference>
<dbReference type="Gene3D" id="3.30.70.920">
    <property type="match status" value="1"/>
</dbReference>
<dbReference type="PANTHER" id="PTHR30154:SF34">
    <property type="entry name" value="TRANSCRIPTIONAL REGULATOR AZLB"/>
    <property type="match status" value="1"/>
</dbReference>
<dbReference type="SUPFAM" id="SSF46785">
    <property type="entry name" value="Winged helix' DNA-binding domain"/>
    <property type="match status" value="1"/>
</dbReference>
<dbReference type="InterPro" id="IPR019887">
    <property type="entry name" value="Tscrpt_reg_AsnC/Lrp_C"/>
</dbReference>
<evidence type="ECO:0000259" key="4">
    <source>
        <dbReference type="PROSITE" id="PS50956"/>
    </source>
</evidence>
<dbReference type="Gene3D" id="1.10.10.10">
    <property type="entry name" value="Winged helix-like DNA-binding domain superfamily/Winged helix DNA-binding domain"/>
    <property type="match status" value="1"/>
</dbReference>
<dbReference type="Pfam" id="PF01037">
    <property type="entry name" value="AsnC_trans_reg"/>
    <property type="match status" value="1"/>
</dbReference>
<name>A0A0H3L694_PANAA</name>
<dbReference type="InterPro" id="IPR011008">
    <property type="entry name" value="Dimeric_a/b-barrel"/>
</dbReference>
<proteinExistence type="predicted"/>
<gene>
    <name evidence="5" type="primary">azlB</name>
    <name evidence="5" type="ordered locus">PAJ_2284</name>
</gene>
<dbReference type="OrthoDB" id="8590699at2"/>
<dbReference type="EMBL" id="AP012032">
    <property type="protein sequence ID" value="BAK12364.1"/>
    <property type="molecule type" value="Genomic_DNA"/>
</dbReference>
<dbReference type="KEGG" id="paj:PAJ_2284"/>
<dbReference type="PANTHER" id="PTHR30154">
    <property type="entry name" value="LEUCINE-RESPONSIVE REGULATORY PROTEIN"/>
    <property type="match status" value="1"/>
</dbReference>
<dbReference type="Proteomes" id="UP000006690">
    <property type="component" value="Chromosome"/>
</dbReference>
<dbReference type="InterPro" id="IPR036390">
    <property type="entry name" value="WH_DNA-bd_sf"/>
</dbReference>
<reference evidence="6" key="1">
    <citation type="journal article" date="2012" name="Appl. Microbiol. Biotechnol.">
        <title>The complete genome sequence of Pantoea ananatis AJ13355, an organism with great biotechnological potential.</title>
        <authorList>
            <person name="Hara Y."/>
            <person name="Kadotani N."/>
            <person name="Izui H."/>
            <person name="Katashkina J.I."/>
            <person name="Kuvaeva T.M."/>
            <person name="Andreeva I.G."/>
            <person name="Golubeva L.I."/>
            <person name="Malko D.B."/>
            <person name="Makeev V.J."/>
            <person name="Mashko S.V."/>
            <person name="Kozlov Y.I."/>
        </authorList>
    </citation>
    <scope>NUCLEOTIDE SEQUENCE [LARGE SCALE GENOMIC DNA]</scope>
    <source>
        <strain evidence="6">AJ13355</strain>
    </source>
</reference>
<evidence type="ECO:0000313" key="5">
    <source>
        <dbReference type="EMBL" id="BAK12364.1"/>
    </source>
</evidence>
<evidence type="ECO:0000256" key="1">
    <source>
        <dbReference type="ARBA" id="ARBA00023015"/>
    </source>
</evidence>
<dbReference type="InterPro" id="IPR036388">
    <property type="entry name" value="WH-like_DNA-bd_sf"/>
</dbReference>
<evidence type="ECO:0000256" key="2">
    <source>
        <dbReference type="ARBA" id="ARBA00023125"/>
    </source>
</evidence>
<dbReference type="Pfam" id="PF13412">
    <property type="entry name" value="HTH_24"/>
    <property type="match status" value="1"/>
</dbReference>
<keyword evidence="2" id="KW-0238">DNA-binding</keyword>
<keyword evidence="1" id="KW-0805">Transcription regulation</keyword>
<dbReference type="HOGENOM" id="CLU_091233_0_0_6"/>
<dbReference type="SUPFAM" id="SSF54909">
    <property type="entry name" value="Dimeric alpha+beta barrel"/>
    <property type="match status" value="1"/>
</dbReference>
<feature type="domain" description="HTH asnC-type" evidence="4">
    <location>
        <begin position="8"/>
        <end position="69"/>
    </location>
</feature>
<dbReference type="InterPro" id="IPR019888">
    <property type="entry name" value="Tscrpt_reg_AsnC-like"/>
</dbReference>
<dbReference type="GO" id="GO:0043565">
    <property type="term" value="F:sequence-specific DNA binding"/>
    <property type="evidence" value="ECO:0007669"/>
    <property type="project" value="InterPro"/>
</dbReference>
<dbReference type="InterPro" id="IPR000485">
    <property type="entry name" value="AsnC-type_HTH_dom"/>
</dbReference>
<evidence type="ECO:0000256" key="3">
    <source>
        <dbReference type="ARBA" id="ARBA00023163"/>
    </source>
</evidence>
<dbReference type="eggNOG" id="COG1522">
    <property type="taxonomic scope" value="Bacteria"/>
</dbReference>
<keyword evidence="3" id="KW-0804">Transcription</keyword>
<organism evidence="5 6">
    <name type="scientific">Pantoea ananatis (strain AJ13355)</name>
    <dbReference type="NCBI Taxonomy" id="932677"/>
    <lineage>
        <taxon>Bacteria</taxon>
        <taxon>Pseudomonadati</taxon>
        <taxon>Pseudomonadota</taxon>
        <taxon>Gammaproteobacteria</taxon>
        <taxon>Enterobacterales</taxon>
        <taxon>Erwiniaceae</taxon>
        <taxon>Pantoea</taxon>
    </lineage>
</organism>
<dbReference type="PROSITE" id="PS50956">
    <property type="entry name" value="HTH_ASNC_2"/>
    <property type="match status" value="1"/>
</dbReference>
<evidence type="ECO:0000313" key="6">
    <source>
        <dbReference type="Proteomes" id="UP000006690"/>
    </source>
</evidence>
<accession>A0A0H3L694</accession>
<sequence length="157" mass="17902">MDISVSLLDKKDLALLRYLQQDGRVSSLKLSQDLDVSPASAWRRLKRLEDEAFIEGYQAVVNRRKVGFGVMAFVRLFCSQHSEVATRDFEDRINANPYVLSCHNITGEADFLLQVVARDLDHYSLFIEKELRKLPGILSINSSISLREVKKTHPLPV</sequence>